<evidence type="ECO:0000313" key="6">
    <source>
        <dbReference type="Proteomes" id="UP000838878"/>
    </source>
</evidence>
<accession>A0A8J9UPR3</accession>
<dbReference type="EMBL" id="OV170224">
    <property type="protein sequence ID" value="CAH0723948.1"/>
    <property type="molecule type" value="Genomic_DNA"/>
</dbReference>
<feature type="domain" description="Large ribosomal subunit protein eL40" evidence="4">
    <location>
        <begin position="25"/>
        <end position="74"/>
    </location>
</feature>
<dbReference type="GO" id="GO:0005840">
    <property type="term" value="C:ribosome"/>
    <property type="evidence" value="ECO:0007669"/>
    <property type="project" value="UniProtKB-KW"/>
</dbReference>
<dbReference type="SMART" id="SM01377">
    <property type="entry name" value="Ribosomal_L40e"/>
    <property type="match status" value="1"/>
</dbReference>
<sequence>MEDWRTLASYNIQKESTLELDLFQFDGMNLKALDKKYVYKKICRRCYARNSMNATFCRKKRCHSHDLRLKRLRTDTM</sequence>
<dbReference type="GO" id="GO:0003735">
    <property type="term" value="F:structural constituent of ribosome"/>
    <property type="evidence" value="ECO:0007669"/>
    <property type="project" value="InterPro"/>
</dbReference>
<name>A0A8J9UPR3_9NEOP</name>
<keyword evidence="6" id="KW-1185">Reference proteome</keyword>
<dbReference type="SUPFAM" id="SSF57829">
    <property type="entry name" value="Zn-binding ribosomal proteins"/>
    <property type="match status" value="1"/>
</dbReference>
<dbReference type="AlphaFoldDB" id="A0A8J9UPR3"/>
<evidence type="ECO:0000259" key="4">
    <source>
        <dbReference type="SMART" id="SM01377"/>
    </source>
</evidence>
<gene>
    <name evidence="5" type="ORF">BINO364_LOCUS9714</name>
</gene>
<feature type="non-terminal residue" evidence="5">
    <location>
        <position position="77"/>
    </location>
</feature>
<evidence type="ECO:0000313" key="5">
    <source>
        <dbReference type="EMBL" id="CAH0723948.1"/>
    </source>
</evidence>
<dbReference type="GO" id="GO:1990904">
    <property type="term" value="C:ribonucleoprotein complex"/>
    <property type="evidence" value="ECO:0007669"/>
    <property type="project" value="UniProtKB-KW"/>
</dbReference>
<dbReference type="GO" id="GO:0006412">
    <property type="term" value="P:translation"/>
    <property type="evidence" value="ECO:0007669"/>
    <property type="project" value="InterPro"/>
</dbReference>
<dbReference type="Gene3D" id="4.10.1060.50">
    <property type="match status" value="1"/>
</dbReference>
<evidence type="ECO:0000256" key="3">
    <source>
        <dbReference type="ARBA" id="ARBA00035298"/>
    </source>
</evidence>
<evidence type="ECO:0000256" key="2">
    <source>
        <dbReference type="ARBA" id="ARBA00023274"/>
    </source>
</evidence>
<dbReference type="OrthoDB" id="1885901at2759"/>
<reference evidence="5" key="1">
    <citation type="submission" date="2021-12" db="EMBL/GenBank/DDBJ databases">
        <authorList>
            <person name="Martin H S."/>
        </authorList>
    </citation>
    <scope>NUCLEOTIDE SEQUENCE</scope>
</reference>
<evidence type="ECO:0000256" key="1">
    <source>
        <dbReference type="ARBA" id="ARBA00022980"/>
    </source>
</evidence>
<dbReference type="InterPro" id="IPR038587">
    <property type="entry name" value="Ribosomal_eL40_sf"/>
</dbReference>
<organism evidence="5 6">
    <name type="scientific">Brenthis ino</name>
    <name type="common">lesser marbled fritillary</name>
    <dbReference type="NCBI Taxonomy" id="405034"/>
    <lineage>
        <taxon>Eukaryota</taxon>
        <taxon>Metazoa</taxon>
        <taxon>Ecdysozoa</taxon>
        <taxon>Arthropoda</taxon>
        <taxon>Hexapoda</taxon>
        <taxon>Insecta</taxon>
        <taxon>Pterygota</taxon>
        <taxon>Neoptera</taxon>
        <taxon>Endopterygota</taxon>
        <taxon>Lepidoptera</taxon>
        <taxon>Glossata</taxon>
        <taxon>Ditrysia</taxon>
        <taxon>Papilionoidea</taxon>
        <taxon>Nymphalidae</taxon>
        <taxon>Heliconiinae</taxon>
        <taxon>Argynnini</taxon>
        <taxon>Brenthis</taxon>
    </lineage>
</organism>
<dbReference type="InterPro" id="IPR001975">
    <property type="entry name" value="Ribosomal_eL40_dom"/>
</dbReference>
<dbReference type="Proteomes" id="UP000838878">
    <property type="component" value="Chromosome 4"/>
</dbReference>
<protein>
    <recommendedName>
        <fullName evidence="3">Ubiquitin-ribosomal protein eL40 fusion protein</fullName>
    </recommendedName>
</protein>
<keyword evidence="1" id="KW-0689">Ribosomal protein</keyword>
<dbReference type="Pfam" id="PF01020">
    <property type="entry name" value="Ribosomal_L40e"/>
    <property type="match status" value="1"/>
</dbReference>
<proteinExistence type="predicted"/>
<dbReference type="Gene3D" id="3.10.20.90">
    <property type="entry name" value="Phosphatidylinositol 3-kinase Catalytic Subunit, Chain A, domain 1"/>
    <property type="match status" value="1"/>
</dbReference>
<dbReference type="InterPro" id="IPR011332">
    <property type="entry name" value="Ribosomal_zn-bd"/>
</dbReference>
<keyword evidence="2" id="KW-0687">Ribonucleoprotein</keyword>